<accession>B4VYT8</accession>
<protein>
    <recommendedName>
        <fullName evidence="3">DUF3859 domain-containing protein</fullName>
    </recommendedName>
</protein>
<proteinExistence type="predicted"/>
<name>B4VYT8_9CYAN</name>
<dbReference type="OrthoDB" id="529787at2"/>
<organism evidence="1 2">
    <name type="scientific">Coleofasciculus chthonoplastes PCC 7420</name>
    <dbReference type="NCBI Taxonomy" id="118168"/>
    <lineage>
        <taxon>Bacteria</taxon>
        <taxon>Bacillati</taxon>
        <taxon>Cyanobacteriota</taxon>
        <taxon>Cyanophyceae</taxon>
        <taxon>Coleofasciculales</taxon>
        <taxon>Coleofasciculaceae</taxon>
        <taxon>Coleofasciculus</taxon>
    </lineage>
</organism>
<dbReference type="HOGENOM" id="CLU_1335636_0_0_3"/>
<dbReference type="Proteomes" id="UP000003835">
    <property type="component" value="Unassembled WGS sequence"/>
</dbReference>
<gene>
    <name evidence="1" type="ORF">MC7420_3361</name>
</gene>
<keyword evidence="2" id="KW-1185">Reference proteome</keyword>
<evidence type="ECO:0000313" key="1">
    <source>
        <dbReference type="EMBL" id="EDX72915.1"/>
    </source>
</evidence>
<sequence length="205" mass="23192">MTDERLTQDQLTQLVAEVDQLARRHEAEIDRQQVQQILQELNLPPELLDEALIQLRRRQALAVQQKRNRWIGIGVGVAIVGAIAASTVFIVNRQRAIAAMSASGSCITSNPQTCEPISDFNRQEIVYRVTLQDAPVGQKLSLQCDWINPNGQIVHQNRYQTSKIDREVWSTYCRHSLGSTATLGDWQVRMRLGDRALDQSSFTVK</sequence>
<dbReference type="EMBL" id="DS989861">
    <property type="protein sequence ID" value="EDX72915.1"/>
    <property type="molecule type" value="Genomic_DNA"/>
</dbReference>
<dbReference type="eggNOG" id="ENOG50300AM">
    <property type="taxonomic scope" value="Bacteria"/>
</dbReference>
<dbReference type="RefSeq" id="WP_006104078.1">
    <property type="nucleotide sequence ID" value="NZ_DS989861.1"/>
</dbReference>
<reference evidence="1 2" key="1">
    <citation type="submission" date="2008-07" db="EMBL/GenBank/DDBJ databases">
        <authorList>
            <person name="Tandeau de Marsac N."/>
            <person name="Ferriera S."/>
            <person name="Johnson J."/>
            <person name="Kravitz S."/>
            <person name="Beeson K."/>
            <person name="Sutton G."/>
            <person name="Rogers Y.-H."/>
            <person name="Friedman R."/>
            <person name="Frazier M."/>
            <person name="Venter J.C."/>
        </authorList>
    </citation>
    <scope>NUCLEOTIDE SEQUENCE [LARGE SCALE GENOMIC DNA]</scope>
    <source>
        <strain evidence="1 2">PCC 7420</strain>
    </source>
</reference>
<evidence type="ECO:0000313" key="2">
    <source>
        <dbReference type="Proteomes" id="UP000003835"/>
    </source>
</evidence>
<dbReference type="AlphaFoldDB" id="B4VYT8"/>
<evidence type="ECO:0008006" key="3">
    <source>
        <dbReference type="Google" id="ProtNLM"/>
    </source>
</evidence>